<evidence type="ECO:0000256" key="3">
    <source>
        <dbReference type="ARBA" id="ARBA00022801"/>
    </source>
</evidence>
<comment type="caution">
    <text evidence="8">The sequence shown here is derived from an EMBL/GenBank/DDBJ whole genome shotgun (WGS) entry which is preliminary data.</text>
</comment>
<comment type="similarity">
    <text evidence="1">Belongs to the peptidase S8 family. Furin subfamily.</text>
</comment>
<feature type="active site" description="Charge relay system" evidence="5 6">
    <location>
        <position position="354"/>
    </location>
</feature>
<evidence type="ECO:0000313" key="9">
    <source>
        <dbReference type="Proteomes" id="UP000225706"/>
    </source>
</evidence>
<evidence type="ECO:0000256" key="1">
    <source>
        <dbReference type="ARBA" id="ARBA00005325"/>
    </source>
</evidence>
<dbReference type="InterPro" id="IPR034182">
    <property type="entry name" value="Kexin/furin"/>
</dbReference>
<dbReference type="InterPro" id="IPR000209">
    <property type="entry name" value="Peptidase_S8/S53_dom"/>
</dbReference>
<dbReference type="PROSITE" id="PS00137">
    <property type="entry name" value="SUBTILASE_HIS"/>
    <property type="match status" value="1"/>
</dbReference>
<dbReference type="PRINTS" id="PR00723">
    <property type="entry name" value="SUBTILISIN"/>
</dbReference>
<dbReference type="InterPro" id="IPR023827">
    <property type="entry name" value="Peptidase_S8_Asp-AS"/>
</dbReference>
<keyword evidence="9" id="KW-1185">Reference proteome</keyword>
<name>A0A2B4RZI6_STYPI</name>
<accession>A0A2B4RZI6</accession>
<dbReference type="GO" id="GO:0005802">
    <property type="term" value="C:trans-Golgi network"/>
    <property type="evidence" value="ECO:0007669"/>
    <property type="project" value="TreeGrafter"/>
</dbReference>
<dbReference type="EMBL" id="LSMT01000264">
    <property type="protein sequence ID" value="PFX21747.1"/>
    <property type="molecule type" value="Genomic_DNA"/>
</dbReference>
<dbReference type="AlphaFoldDB" id="A0A2B4RZI6"/>
<proteinExistence type="inferred from homology"/>
<evidence type="ECO:0000256" key="2">
    <source>
        <dbReference type="ARBA" id="ARBA00022670"/>
    </source>
</evidence>
<dbReference type="CDD" id="cd04059">
    <property type="entry name" value="Peptidases_S8_Protein_convertases_Kexins_Furin-like"/>
    <property type="match status" value="1"/>
</dbReference>
<protein>
    <submittedName>
        <fullName evidence="8">Neuroendocrine convertase 1</fullName>
    </submittedName>
</protein>
<evidence type="ECO:0000256" key="4">
    <source>
        <dbReference type="ARBA" id="ARBA00022825"/>
    </source>
</evidence>
<gene>
    <name evidence="8" type="primary">Pcsk1</name>
    <name evidence="8" type="ORF">AWC38_SpisGene13745</name>
</gene>
<evidence type="ECO:0000259" key="7">
    <source>
        <dbReference type="Pfam" id="PF00082"/>
    </source>
</evidence>
<dbReference type="GO" id="GO:0004252">
    <property type="term" value="F:serine-type endopeptidase activity"/>
    <property type="evidence" value="ECO:0007669"/>
    <property type="project" value="UniProtKB-UniRule"/>
</dbReference>
<dbReference type="Gene3D" id="3.40.50.200">
    <property type="entry name" value="Peptidase S8/S53 domain"/>
    <property type="match status" value="1"/>
</dbReference>
<keyword evidence="3 6" id="KW-0378">Hydrolase</keyword>
<feature type="domain" description="Peptidase S8/S53" evidence="7">
    <location>
        <begin position="129"/>
        <end position="425"/>
    </location>
</feature>
<dbReference type="GO" id="GO:0000139">
    <property type="term" value="C:Golgi membrane"/>
    <property type="evidence" value="ECO:0007669"/>
    <property type="project" value="TreeGrafter"/>
</dbReference>
<organism evidence="8 9">
    <name type="scientific">Stylophora pistillata</name>
    <name type="common">Smooth cauliflower coral</name>
    <dbReference type="NCBI Taxonomy" id="50429"/>
    <lineage>
        <taxon>Eukaryota</taxon>
        <taxon>Metazoa</taxon>
        <taxon>Cnidaria</taxon>
        <taxon>Anthozoa</taxon>
        <taxon>Hexacorallia</taxon>
        <taxon>Scleractinia</taxon>
        <taxon>Astrocoeniina</taxon>
        <taxon>Pocilloporidae</taxon>
        <taxon>Stylophora</taxon>
    </lineage>
</organism>
<dbReference type="GO" id="GO:0016485">
    <property type="term" value="P:protein processing"/>
    <property type="evidence" value="ECO:0007669"/>
    <property type="project" value="TreeGrafter"/>
</dbReference>
<dbReference type="PROSITE" id="PS51892">
    <property type="entry name" value="SUBTILASE"/>
    <property type="match status" value="1"/>
</dbReference>
<dbReference type="Pfam" id="PF00082">
    <property type="entry name" value="Peptidase_S8"/>
    <property type="match status" value="1"/>
</dbReference>
<dbReference type="InterPro" id="IPR022398">
    <property type="entry name" value="Peptidase_S8_His-AS"/>
</dbReference>
<dbReference type="SUPFAM" id="SSF52743">
    <property type="entry name" value="Subtilisin-like"/>
    <property type="match status" value="1"/>
</dbReference>
<sequence length="1020" mass="112323">MLQTYQPFKSDSPLSEEGDDRLCQRGLIKFDFLHRRKYDIRNFRFRPIDFQFHLRPGMNYTAIVLLASMLVNFVCVGKNKDGRKEESIYATNRVKRNILGPYSSKLQWYLRDTPPSMYVKSTWLSGYTGKGVLVAVVDDGVNMKHTSLQSNFDQTSSYDFLENRNISESHSPGSHGTSCAGIIAGRFHSKCGPGVAYNAQIAGIRIYDAKTKSTDESEAKALSFKRESIDIYSNSWGPGDMGWQVKGPGPLLADILEKGTRLGRGSKGSIFVFAAGNGGLPGDSCAFSGYVNSIYTIAISGVNWDGMVPSYTEKCAAIMAVTYGQDMFTSGKVKPPMMNPKGNKDCAENFPGTSASAALASGIIALTLEANPQLTWRDVQHLIARSSKPIIPPRRSLSPSLLRRPKPSWKTNKADLQVSEYYGFGLMDALDMVRYARNWTSVPRQLYCEINLEISNFEWPQIPWKGKFFKRLSVKADNCGIRYLEHVQPFQYMEITQHGLLGLPALSRVVEGVRPAHVHAPILHLKTEEETAVALAPDHKHDTVTYTRAQIMKGLGSGDPGPSATSHVVEDIENASVSCLIAPEIPPKKMNALKKQSNVTTTHVHLLMEIIQTGPTGLSVMQSVAVELSSEIVHVLTHQLQTEGNHVQGLLKKHGCVVLKCAQLQFMEIIQTGPTGLIVMQSVAMELSSVIVHVLTHHLQREGRHVQGLLKKRECVVLKCAQLQPFLYTVITQYGPLGLAALSRVEEGFRPAHVHAPILHLKTEEETAVALVPDHKHDIVRDALAQFMVVTHHGANGVFVPSHVTQDISGVIASVPIPSRHTVGETAIDWDNGEDLIKAKDVTRINVQFMAVTRVGTPWVGAVGHVVKEDSYSFDTATILDQHTEDEAVGDWDRVMSTKLVTHKSVQLMAVTLLGSACMNALAYVVEELNILFVIATIPGQHTEGRIARDLDQLRKAKVVTHRNVQFMAVSQNGAPGLMEVTIHGAAGVFVAGHVTEERRFVLVIAPILRQQTVVKTAQS</sequence>
<keyword evidence="4 6" id="KW-0720">Serine protease</keyword>
<feature type="active site" description="Charge relay system" evidence="5 6">
    <location>
        <position position="175"/>
    </location>
</feature>
<dbReference type="InterPro" id="IPR015500">
    <property type="entry name" value="Peptidase_S8_subtilisin-rel"/>
</dbReference>
<feature type="active site" description="Charge relay system" evidence="5 6">
    <location>
        <position position="138"/>
    </location>
</feature>
<dbReference type="PANTHER" id="PTHR42884:SF14">
    <property type="entry name" value="NEUROENDOCRINE CONVERTASE 1"/>
    <property type="match status" value="1"/>
</dbReference>
<dbReference type="PANTHER" id="PTHR42884">
    <property type="entry name" value="PROPROTEIN CONVERTASE SUBTILISIN/KEXIN-RELATED"/>
    <property type="match status" value="1"/>
</dbReference>
<keyword evidence="2 6" id="KW-0645">Protease</keyword>
<dbReference type="InterPro" id="IPR036852">
    <property type="entry name" value="Peptidase_S8/S53_dom_sf"/>
</dbReference>
<dbReference type="PROSITE" id="PS00136">
    <property type="entry name" value="SUBTILASE_ASP"/>
    <property type="match status" value="1"/>
</dbReference>
<evidence type="ECO:0000256" key="5">
    <source>
        <dbReference type="PIRSR" id="PIRSR615500-1"/>
    </source>
</evidence>
<evidence type="ECO:0000256" key="6">
    <source>
        <dbReference type="PROSITE-ProRule" id="PRU01240"/>
    </source>
</evidence>
<evidence type="ECO:0000313" key="8">
    <source>
        <dbReference type="EMBL" id="PFX21747.1"/>
    </source>
</evidence>
<dbReference type="Proteomes" id="UP000225706">
    <property type="component" value="Unassembled WGS sequence"/>
</dbReference>
<reference evidence="9" key="1">
    <citation type="journal article" date="2017" name="bioRxiv">
        <title>Comparative analysis of the genomes of Stylophora pistillata and Acropora digitifera provides evidence for extensive differences between species of corals.</title>
        <authorList>
            <person name="Voolstra C.R."/>
            <person name="Li Y."/>
            <person name="Liew Y.J."/>
            <person name="Baumgarten S."/>
            <person name="Zoccola D."/>
            <person name="Flot J.-F."/>
            <person name="Tambutte S."/>
            <person name="Allemand D."/>
            <person name="Aranda M."/>
        </authorList>
    </citation>
    <scope>NUCLEOTIDE SEQUENCE [LARGE SCALE GENOMIC DNA]</scope>
</reference>
<dbReference type="OrthoDB" id="446173at2759"/>